<reference evidence="1 2" key="1">
    <citation type="journal article" date="2018" name="Nat. Ecol. Evol.">
        <title>Pezizomycetes genomes reveal the molecular basis of ectomycorrhizal truffle lifestyle.</title>
        <authorList>
            <person name="Murat C."/>
            <person name="Payen T."/>
            <person name="Noel B."/>
            <person name="Kuo A."/>
            <person name="Morin E."/>
            <person name="Chen J."/>
            <person name="Kohler A."/>
            <person name="Krizsan K."/>
            <person name="Balestrini R."/>
            <person name="Da Silva C."/>
            <person name="Montanini B."/>
            <person name="Hainaut M."/>
            <person name="Levati E."/>
            <person name="Barry K.W."/>
            <person name="Belfiori B."/>
            <person name="Cichocki N."/>
            <person name="Clum A."/>
            <person name="Dockter R.B."/>
            <person name="Fauchery L."/>
            <person name="Guy J."/>
            <person name="Iotti M."/>
            <person name="Le Tacon F."/>
            <person name="Lindquist E.A."/>
            <person name="Lipzen A."/>
            <person name="Malagnac F."/>
            <person name="Mello A."/>
            <person name="Molinier V."/>
            <person name="Miyauchi S."/>
            <person name="Poulain J."/>
            <person name="Riccioni C."/>
            <person name="Rubini A."/>
            <person name="Sitrit Y."/>
            <person name="Splivallo R."/>
            <person name="Traeger S."/>
            <person name="Wang M."/>
            <person name="Zifcakova L."/>
            <person name="Wipf D."/>
            <person name="Zambonelli A."/>
            <person name="Paolocci F."/>
            <person name="Nowrousian M."/>
            <person name="Ottonello S."/>
            <person name="Baldrian P."/>
            <person name="Spatafora J.W."/>
            <person name="Henrissat B."/>
            <person name="Nagy L.G."/>
            <person name="Aury J.M."/>
            <person name="Wincker P."/>
            <person name="Grigoriev I.V."/>
            <person name="Bonfante P."/>
            <person name="Martin F.M."/>
        </authorList>
    </citation>
    <scope>NUCLEOTIDE SEQUENCE [LARGE SCALE GENOMIC DNA]</scope>
    <source>
        <strain evidence="1 2">ATCC MYA-4762</strain>
    </source>
</reference>
<dbReference type="EMBL" id="ML121537">
    <property type="protein sequence ID" value="RPB25670.1"/>
    <property type="molecule type" value="Genomic_DNA"/>
</dbReference>
<organism evidence="1 2">
    <name type="scientific">Terfezia boudieri ATCC MYA-4762</name>
    <dbReference type="NCBI Taxonomy" id="1051890"/>
    <lineage>
        <taxon>Eukaryota</taxon>
        <taxon>Fungi</taxon>
        <taxon>Dikarya</taxon>
        <taxon>Ascomycota</taxon>
        <taxon>Pezizomycotina</taxon>
        <taxon>Pezizomycetes</taxon>
        <taxon>Pezizales</taxon>
        <taxon>Pezizaceae</taxon>
        <taxon>Terfezia</taxon>
    </lineage>
</organism>
<gene>
    <name evidence="1" type="ORF">L211DRAFT_848000</name>
</gene>
<dbReference type="Proteomes" id="UP000267821">
    <property type="component" value="Unassembled WGS sequence"/>
</dbReference>
<evidence type="ECO:0000313" key="1">
    <source>
        <dbReference type="EMBL" id="RPB25670.1"/>
    </source>
</evidence>
<dbReference type="AlphaFoldDB" id="A0A3N4LS78"/>
<protein>
    <submittedName>
        <fullName evidence="1">Uncharacterized protein</fullName>
    </submittedName>
</protein>
<proteinExistence type="predicted"/>
<dbReference type="InParanoid" id="A0A3N4LS78"/>
<sequence>MDWAGWADWTLWMDWTTGMSGQAAQSTRFPAGAGPGCFTPARTSDFRPRPEGWPGPLQTLLQKLERLDPKLWPVMLTRKAKEAGMEDWKIYKPEWETGGSVMRDVRGYAELARHAGGAGGAPRDVIGPDVPPTFGEFISAVGNCSTNRGNKATVGKAKYGCGEELVGG</sequence>
<keyword evidence="2" id="KW-1185">Reference proteome</keyword>
<evidence type="ECO:0000313" key="2">
    <source>
        <dbReference type="Proteomes" id="UP000267821"/>
    </source>
</evidence>
<accession>A0A3N4LS78</accession>
<name>A0A3N4LS78_9PEZI</name>